<evidence type="ECO:0000259" key="8">
    <source>
        <dbReference type="Pfam" id="PF25876"/>
    </source>
</evidence>
<evidence type="ECO:0000259" key="10">
    <source>
        <dbReference type="Pfam" id="PF25944"/>
    </source>
</evidence>
<evidence type="ECO:0000256" key="5">
    <source>
        <dbReference type="ARBA" id="ARBA00022519"/>
    </source>
</evidence>
<gene>
    <name evidence="12" type="ORF">ACFO6Q_07770</name>
</gene>
<dbReference type="Pfam" id="PF25967">
    <property type="entry name" value="RND-MFP_C"/>
    <property type="match status" value="1"/>
</dbReference>
<feature type="chain" id="PRO_5045888723" evidence="7">
    <location>
        <begin position="23"/>
        <end position="378"/>
    </location>
</feature>
<accession>A0ABV9QT39</accession>
<sequence>MQRSVFPRLAAAFVWSASVALAACSNEHAPSKPAAVPVTVTRAVARDMPVLATAPGSVETINSVAVRAQIEGQLLESLVKDGADVARDQLLFRIDPRPAQAALQQAQSTLAKDQATLTQARSQVERYQDVAAKGYISADQMEQYRTNLGVALAAVKVDEANVAAAKLTLGYTQIRAPIAGRIGRILIQPGNVVTTNDVNPLVVINQVEPIYVNFALPSSLLGRLLAAQKQAPLAVKASVIGIDEPVEGKIAFVDNAVDTTTGTIKLRGEFANAGHVLWPGQLVGVSLTLGHDANAVVLPDAAVQNGPNGTYVFVVKADEHAEQRPVKVARIVEGQAVVESGLAVGETVVLDGQSRVEDGVQLKIDAPAGAGQAAEAAR</sequence>
<dbReference type="Pfam" id="PF25944">
    <property type="entry name" value="Beta-barrel_RND"/>
    <property type="match status" value="1"/>
</dbReference>
<dbReference type="Gene3D" id="2.40.50.100">
    <property type="match status" value="1"/>
</dbReference>
<evidence type="ECO:0000259" key="11">
    <source>
        <dbReference type="Pfam" id="PF25967"/>
    </source>
</evidence>
<keyword evidence="13" id="KW-1185">Reference proteome</keyword>
<evidence type="ECO:0000256" key="4">
    <source>
        <dbReference type="ARBA" id="ARBA00022475"/>
    </source>
</evidence>
<reference evidence="13" key="1">
    <citation type="journal article" date="2019" name="Int. J. Syst. Evol. Microbiol.">
        <title>The Global Catalogue of Microorganisms (GCM) 10K type strain sequencing project: providing services to taxonomists for standard genome sequencing and annotation.</title>
        <authorList>
            <consortium name="The Broad Institute Genomics Platform"/>
            <consortium name="The Broad Institute Genome Sequencing Center for Infectious Disease"/>
            <person name="Wu L."/>
            <person name="Ma J."/>
        </authorList>
    </citation>
    <scope>NUCLEOTIDE SEQUENCE [LARGE SCALE GENOMIC DNA]</scope>
    <source>
        <strain evidence="13">CCUG 30340</strain>
    </source>
</reference>
<dbReference type="Gene3D" id="1.10.287.470">
    <property type="entry name" value="Helix hairpin bin"/>
    <property type="match status" value="1"/>
</dbReference>
<dbReference type="SUPFAM" id="SSF111369">
    <property type="entry name" value="HlyD-like secretion proteins"/>
    <property type="match status" value="1"/>
</dbReference>
<dbReference type="Pfam" id="PF25876">
    <property type="entry name" value="HH_MFP_RND"/>
    <property type="match status" value="1"/>
</dbReference>
<dbReference type="InterPro" id="IPR006143">
    <property type="entry name" value="RND_pump_MFP"/>
</dbReference>
<name>A0ABV9QT39_9GAMM</name>
<evidence type="ECO:0000313" key="13">
    <source>
        <dbReference type="Proteomes" id="UP001595886"/>
    </source>
</evidence>
<evidence type="ECO:0000256" key="6">
    <source>
        <dbReference type="ARBA" id="ARBA00023136"/>
    </source>
</evidence>
<dbReference type="Gene3D" id="2.40.30.170">
    <property type="match status" value="1"/>
</dbReference>
<dbReference type="Proteomes" id="UP001595886">
    <property type="component" value="Unassembled WGS sequence"/>
</dbReference>
<evidence type="ECO:0000256" key="1">
    <source>
        <dbReference type="ARBA" id="ARBA00004236"/>
    </source>
</evidence>
<dbReference type="InterPro" id="IPR058624">
    <property type="entry name" value="MdtA-like_HH"/>
</dbReference>
<dbReference type="PROSITE" id="PS51257">
    <property type="entry name" value="PROKAR_LIPOPROTEIN"/>
    <property type="match status" value="1"/>
</dbReference>
<feature type="domain" description="Multidrug resistance protein MdtA-like alpha-helical hairpin" evidence="8">
    <location>
        <begin position="103"/>
        <end position="172"/>
    </location>
</feature>
<proteinExistence type="inferred from homology"/>
<evidence type="ECO:0000259" key="9">
    <source>
        <dbReference type="Pfam" id="PF25917"/>
    </source>
</evidence>
<feature type="domain" description="Multidrug resistance protein MdtA-like barrel-sandwich hybrid" evidence="9">
    <location>
        <begin position="62"/>
        <end position="204"/>
    </location>
</feature>
<evidence type="ECO:0000256" key="2">
    <source>
        <dbReference type="ARBA" id="ARBA00009477"/>
    </source>
</evidence>
<keyword evidence="5" id="KW-0997">Cell inner membrane</keyword>
<dbReference type="InterPro" id="IPR058625">
    <property type="entry name" value="MdtA-like_BSH"/>
</dbReference>
<evidence type="ECO:0000256" key="3">
    <source>
        <dbReference type="ARBA" id="ARBA00022448"/>
    </source>
</evidence>
<dbReference type="Pfam" id="PF25917">
    <property type="entry name" value="BSH_RND"/>
    <property type="match status" value="1"/>
</dbReference>
<dbReference type="PANTHER" id="PTHR30469:SF36">
    <property type="entry name" value="BLL3903 PROTEIN"/>
    <property type="match status" value="1"/>
</dbReference>
<keyword evidence="3" id="KW-0813">Transport</keyword>
<dbReference type="RefSeq" id="WP_380020053.1">
    <property type="nucleotide sequence ID" value="NZ_JBHSHD010000007.1"/>
</dbReference>
<evidence type="ECO:0000313" key="12">
    <source>
        <dbReference type="EMBL" id="MFC4820217.1"/>
    </source>
</evidence>
<protein>
    <submittedName>
        <fullName evidence="12">Efflux RND transporter periplasmic adaptor subunit</fullName>
    </submittedName>
</protein>
<keyword evidence="6" id="KW-0472">Membrane</keyword>
<feature type="domain" description="Multidrug resistance protein MdtA-like C-terminal permuted SH3" evidence="11">
    <location>
        <begin position="294"/>
        <end position="353"/>
    </location>
</feature>
<dbReference type="NCBIfam" id="TIGR01730">
    <property type="entry name" value="RND_mfp"/>
    <property type="match status" value="1"/>
</dbReference>
<keyword evidence="7" id="KW-0732">Signal</keyword>
<evidence type="ECO:0000256" key="7">
    <source>
        <dbReference type="SAM" id="SignalP"/>
    </source>
</evidence>
<dbReference type="Gene3D" id="2.40.420.20">
    <property type="match status" value="1"/>
</dbReference>
<dbReference type="PANTHER" id="PTHR30469">
    <property type="entry name" value="MULTIDRUG RESISTANCE PROTEIN MDTA"/>
    <property type="match status" value="1"/>
</dbReference>
<dbReference type="EMBL" id="JBHSHD010000007">
    <property type="protein sequence ID" value="MFC4820217.1"/>
    <property type="molecule type" value="Genomic_DNA"/>
</dbReference>
<comment type="caution">
    <text evidence="12">The sequence shown here is derived from an EMBL/GenBank/DDBJ whole genome shotgun (WGS) entry which is preliminary data.</text>
</comment>
<organism evidence="12 13">
    <name type="scientific">Dokdonella ginsengisoli</name>
    <dbReference type="NCBI Taxonomy" id="363846"/>
    <lineage>
        <taxon>Bacteria</taxon>
        <taxon>Pseudomonadati</taxon>
        <taxon>Pseudomonadota</taxon>
        <taxon>Gammaproteobacteria</taxon>
        <taxon>Lysobacterales</taxon>
        <taxon>Rhodanobacteraceae</taxon>
        <taxon>Dokdonella</taxon>
    </lineage>
</organism>
<keyword evidence="4" id="KW-1003">Cell membrane</keyword>
<dbReference type="InterPro" id="IPR058626">
    <property type="entry name" value="MdtA-like_b-barrel"/>
</dbReference>
<feature type="domain" description="Multidrug resistance protein MdtA-like beta-barrel" evidence="10">
    <location>
        <begin position="209"/>
        <end position="290"/>
    </location>
</feature>
<comment type="subcellular location">
    <subcellularLocation>
        <location evidence="1">Cell membrane</location>
    </subcellularLocation>
</comment>
<comment type="similarity">
    <text evidence="2">Belongs to the membrane fusion protein (MFP) (TC 8.A.1) family.</text>
</comment>
<dbReference type="InterPro" id="IPR058627">
    <property type="entry name" value="MdtA-like_C"/>
</dbReference>
<feature type="signal peptide" evidence="7">
    <location>
        <begin position="1"/>
        <end position="22"/>
    </location>
</feature>